<evidence type="ECO:0000256" key="1">
    <source>
        <dbReference type="ARBA" id="ARBA00004236"/>
    </source>
</evidence>
<keyword evidence="12" id="KW-1185">Reference proteome</keyword>
<feature type="domain" description="Ig-like" evidence="10">
    <location>
        <begin position="31"/>
        <end position="136"/>
    </location>
</feature>
<organism evidence="11 12">
    <name type="scientific">Cnephaeus nilssonii</name>
    <name type="common">Northern bat</name>
    <name type="synonym">Eptesicus nilssonii</name>
    <dbReference type="NCBI Taxonomy" id="3371016"/>
    <lineage>
        <taxon>Eukaryota</taxon>
        <taxon>Metazoa</taxon>
        <taxon>Chordata</taxon>
        <taxon>Craniata</taxon>
        <taxon>Vertebrata</taxon>
        <taxon>Euteleostomi</taxon>
        <taxon>Mammalia</taxon>
        <taxon>Eutheria</taxon>
        <taxon>Laurasiatheria</taxon>
        <taxon>Chiroptera</taxon>
        <taxon>Yangochiroptera</taxon>
        <taxon>Vespertilionidae</taxon>
        <taxon>Cnephaeus</taxon>
    </lineage>
</organism>
<keyword evidence="5" id="KW-1015">Disulfide bond</keyword>
<sequence>MSRATRQSVMKRLLGIVLGLLCTHVYCVRGVQVEQSPPALILQEGASSTMWCNFSTSVNNVQWFRQNPGGRLINLFYIPSGTKWNGNLKATKDPKERRSSLHVSSSQTTNSAIYFCAVEPQCFAGTCSLNTNSQLSSAPPPATLTSQDHHTAFAQLNIPNPPW</sequence>
<protein>
    <recommendedName>
        <fullName evidence="10">Ig-like domain-containing protein</fullName>
    </recommendedName>
</protein>
<comment type="caution">
    <text evidence="11">The sequence shown here is derived from an EMBL/GenBank/DDBJ whole genome shotgun (WGS) entry which is preliminary data.</text>
</comment>
<proteinExistence type="predicted"/>
<feature type="signal peptide" evidence="9">
    <location>
        <begin position="1"/>
        <end position="30"/>
    </location>
</feature>
<name>A0AA40LMQ9_CNENI</name>
<dbReference type="PANTHER" id="PTHR19339">
    <property type="entry name" value="T CELL RECEPTOR ALPHA VARIABLE 39"/>
    <property type="match status" value="1"/>
</dbReference>
<dbReference type="GO" id="GO:0042101">
    <property type="term" value="C:T cell receptor complex"/>
    <property type="evidence" value="ECO:0007669"/>
    <property type="project" value="UniProtKB-KW"/>
</dbReference>
<dbReference type="PROSITE" id="PS50835">
    <property type="entry name" value="IG_LIKE"/>
    <property type="match status" value="1"/>
</dbReference>
<dbReference type="EMBL" id="JAULJE010000009">
    <property type="protein sequence ID" value="KAK1338820.1"/>
    <property type="molecule type" value="Genomic_DNA"/>
</dbReference>
<evidence type="ECO:0000256" key="9">
    <source>
        <dbReference type="SAM" id="SignalP"/>
    </source>
</evidence>
<dbReference type="Gene3D" id="2.60.40.10">
    <property type="entry name" value="Immunoglobulins"/>
    <property type="match status" value="1"/>
</dbReference>
<evidence type="ECO:0000256" key="5">
    <source>
        <dbReference type="ARBA" id="ARBA00023157"/>
    </source>
</evidence>
<dbReference type="InterPro" id="IPR007110">
    <property type="entry name" value="Ig-like_dom"/>
</dbReference>
<reference evidence="11" key="1">
    <citation type="submission" date="2023-06" db="EMBL/GenBank/DDBJ databases">
        <title>Reference genome for the Northern bat (Eptesicus nilssonii), a most northern bat species.</title>
        <authorList>
            <person name="Laine V.N."/>
            <person name="Pulliainen A.T."/>
            <person name="Lilley T.M."/>
        </authorList>
    </citation>
    <scope>NUCLEOTIDE SEQUENCE</scope>
    <source>
        <strain evidence="11">BLF_Eptnil</strain>
        <tissue evidence="11">Kidney</tissue>
    </source>
</reference>
<dbReference type="InterPro" id="IPR013783">
    <property type="entry name" value="Ig-like_fold"/>
</dbReference>
<keyword evidence="3 9" id="KW-0732">Signal</keyword>
<evidence type="ECO:0000313" key="12">
    <source>
        <dbReference type="Proteomes" id="UP001177744"/>
    </source>
</evidence>
<evidence type="ECO:0000256" key="8">
    <source>
        <dbReference type="ARBA" id="ARBA00043266"/>
    </source>
</evidence>
<keyword evidence="8" id="KW-1279">T cell receptor</keyword>
<gene>
    <name evidence="11" type="ORF">QTO34_019479</name>
</gene>
<keyword evidence="4" id="KW-0472">Membrane</keyword>
<dbReference type="Pfam" id="PF07686">
    <property type="entry name" value="V-set"/>
    <property type="match status" value="1"/>
</dbReference>
<comment type="subunit">
    <text evidence="7">Alpha-beta TR is a heterodimer composed of an alpha and beta chain; disulfide-linked. The alpha-beta TR is associated with the transmembrane signaling CD3 coreceptor proteins to form the TR-CD3 (TcR or TCR). The assembly of alpha-beta TR heterodimers with CD3 occurs in the endoplasmic reticulum where a single alpha-beta TR heterodimer associates with one CD3D-CD3E heterodimer, one CD3G-CD3E heterodimer and one CD247 homodimer forming a stable octameric structure. CD3D-CD3E and CD3G-CD3E heterodimers preferentially associate with TR alpha and TR beta chains, respectively. The association of the CD247 homodimer is the last step of TcR assembly in the endoplasmic reticulum and is required for transport to the cell surface.</text>
</comment>
<evidence type="ECO:0000256" key="7">
    <source>
        <dbReference type="ARBA" id="ARBA00038651"/>
    </source>
</evidence>
<comment type="subcellular location">
    <subcellularLocation>
        <location evidence="1">Cell membrane</location>
    </subcellularLocation>
</comment>
<dbReference type="PANTHER" id="PTHR19339:SF2">
    <property type="entry name" value="T CELL RECEPTOR ALPHA VARIABLE 22"/>
    <property type="match status" value="1"/>
</dbReference>
<dbReference type="AlphaFoldDB" id="A0AA40LMQ9"/>
<dbReference type="Proteomes" id="UP001177744">
    <property type="component" value="Unassembled WGS sequence"/>
</dbReference>
<dbReference type="InterPro" id="IPR036179">
    <property type="entry name" value="Ig-like_dom_sf"/>
</dbReference>
<keyword evidence="8" id="KW-0391">Immunity</keyword>
<evidence type="ECO:0000256" key="3">
    <source>
        <dbReference type="ARBA" id="ARBA00022729"/>
    </source>
</evidence>
<evidence type="ECO:0000256" key="4">
    <source>
        <dbReference type="ARBA" id="ARBA00023136"/>
    </source>
</evidence>
<dbReference type="SUPFAM" id="SSF48726">
    <property type="entry name" value="Immunoglobulin"/>
    <property type="match status" value="1"/>
</dbReference>
<evidence type="ECO:0000256" key="6">
    <source>
        <dbReference type="ARBA" id="ARBA00023180"/>
    </source>
</evidence>
<feature type="chain" id="PRO_5041367779" description="Ig-like domain-containing protein" evidence="9">
    <location>
        <begin position="31"/>
        <end position="163"/>
    </location>
</feature>
<evidence type="ECO:0000259" key="10">
    <source>
        <dbReference type="PROSITE" id="PS50835"/>
    </source>
</evidence>
<dbReference type="InterPro" id="IPR013106">
    <property type="entry name" value="Ig_V-set"/>
</dbReference>
<evidence type="ECO:0000313" key="11">
    <source>
        <dbReference type="EMBL" id="KAK1338820.1"/>
    </source>
</evidence>
<keyword evidence="2" id="KW-1003">Cell membrane</keyword>
<dbReference type="InterPro" id="IPR051896">
    <property type="entry name" value="TCR_alpha_variable"/>
</dbReference>
<keyword evidence="6" id="KW-0325">Glycoprotein</keyword>
<accession>A0AA40LMQ9</accession>
<keyword evidence="8" id="KW-1064">Adaptive immunity</keyword>
<evidence type="ECO:0000256" key="2">
    <source>
        <dbReference type="ARBA" id="ARBA00022475"/>
    </source>
</evidence>